<dbReference type="InterPro" id="IPR018720">
    <property type="entry name" value="DUF2249"/>
</dbReference>
<name>A0A3M9M6A9_9MICO</name>
<dbReference type="AlphaFoldDB" id="A0A3M9M6A9"/>
<reference evidence="2 3" key="1">
    <citation type="submission" date="2018-11" db="EMBL/GenBank/DDBJ databases">
        <title>Draft genome of Simplicispira Flexivirga sp. BO-16.</title>
        <authorList>
            <person name="Im W.T."/>
        </authorList>
    </citation>
    <scope>NUCLEOTIDE SEQUENCE [LARGE SCALE GENOMIC DNA]</scope>
    <source>
        <strain evidence="2 3">BO-16</strain>
    </source>
</reference>
<evidence type="ECO:0000313" key="2">
    <source>
        <dbReference type="EMBL" id="RNI21080.1"/>
    </source>
</evidence>
<gene>
    <name evidence="2" type="ORF">EFY87_12405</name>
</gene>
<comment type="caution">
    <text evidence="2">The sequence shown here is derived from an EMBL/GenBank/DDBJ whole genome shotgun (WGS) entry which is preliminary data.</text>
</comment>
<proteinExistence type="predicted"/>
<dbReference type="OrthoDB" id="8451629at2"/>
<dbReference type="RefSeq" id="WP_123271798.1">
    <property type="nucleotide sequence ID" value="NZ_RJJQ01000012.1"/>
</dbReference>
<keyword evidence="3" id="KW-1185">Reference proteome</keyword>
<organism evidence="2 3">
    <name type="scientific">Flexivirga caeni</name>
    <dbReference type="NCBI Taxonomy" id="2294115"/>
    <lineage>
        <taxon>Bacteria</taxon>
        <taxon>Bacillati</taxon>
        <taxon>Actinomycetota</taxon>
        <taxon>Actinomycetes</taxon>
        <taxon>Micrococcales</taxon>
        <taxon>Dermacoccaceae</taxon>
        <taxon>Flexivirga</taxon>
    </lineage>
</organism>
<evidence type="ECO:0000313" key="3">
    <source>
        <dbReference type="Proteomes" id="UP000271678"/>
    </source>
</evidence>
<sequence>MSTELPLTETSHACGCGETHASPLPELDTRVIPHELRHGAVFGALATRQPGTGLILIASHDPKPLLAQLAQREGDSIEIEYLVEGPQAWHLRMTRR</sequence>
<dbReference type="Proteomes" id="UP000271678">
    <property type="component" value="Unassembled WGS sequence"/>
</dbReference>
<protein>
    <submittedName>
        <fullName evidence="2">DUF2249 domain-containing protein</fullName>
    </submittedName>
</protein>
<feature type="domain" description="DUF2249" evidence="1">
    <location>
        <begin position="26"/>
        <end position="95"/>
    </location>
</feature>
<dbReference type="EMBL" id="RJJQ01000012">
    <property type="protein sequence ID" value="RNI21080.1"/>
    <property type="molecule type" value="Genomic_DNA"/>
</dbReference>
<dbReference type="Pfam" id="PF10006">
    <property type="entry name" value="DUF2249"/>
    <property type="match status" value="1"/>
</dbReference>
<evidence type="ECO:0000259" key="1">
    <source>
        <dbReference type="Pfam" id="PF10006"/>
    </source>
</evidence>
<accession>A0A3M9M6A9</accession>